<dbReference type="InterPro" id="IPR011576">
    <property type="entry name" value="Pyridox_Oxase_N"/>
</dbReference>
<evidence type="ECO:0000259" key="2">
    <source>
        <dbReference type="Pfam" id="PF01243"/>
    </source>
</evidence>
<reference evidence="3 4" key="1">
    <citation type="submission" date="2017-09" db="EMBL/GenBank/DDBJ databases">
        <authorList>
            <person name="Lee N."/>
            <person name="Cho B.-K."/>
        </authorList>
    </citation>
    <scope>NUCLEOTIDE SEQUENCE [LARGE SCALE GENOMIC DNA]</scope>
    <source>
        <strain evidence="3 4">ATCC 13740</strain>
    </source>
</reference>
<protein>
    <submittedName>
        <fullName evidence="3">TIGR03618 family F420-dependent PPOX class oxidoreductase</fullName>
    </submittedName>
</protein>
<organism evidence="3 4">
    <name type="scientific">Streptomyces coeruleorubidus</name>
    <dbReference type="NCBI Taxonomy" id="116188"/>
    <lineage>
        <taxon>Bacteria</taxon>
        <taxon>Bacillati</taxon>
        <taxon>Actinomycetota</taxon>
        <taxon>Actinomycetes</taxon>
        <taxon>Kitasatosporales</taxon>
        <taxon>Streptomycetaceae</taxon>
        <taxon>Streptomyces</taxon>
    </lineage>
</organism>
<gene>
    <name evidence="3" type="ORF">CP976_20645</name>
</gene>
<dbReference type="InterPro" id="IPR012349">
    <property type="entry name" value="Split_barrel_FMN-bd"/>
</dbReference>
<evidence type="ECO:0000256" key="1">
    <source>
        <dbReference type="ARBA" id="ARBA00023002"/>
    </source>
</evidence>
<dbReference type="InterPro" id="IPR052019">
    <property type="entry name" value="F420H2_bilvrd_red/Heme_oxyg"/>
</dbReference>
<dbReference type="GO" id="GO:0070967">
    <property type="term" value="F:coenzyme F420 binding"/>
    <property type="evidence" value="ECO:0007669"/>
    <property type="project" value="TreeGrafter"/>
</dbReference>
<dbReference type="Proteomes" id="UP000326598">
    <property type="component" value="Chromosome"/>
</dbReference>
<dbReference type="RefSeq" id="WP_150481720.1">
    <property type="nucleotide sequence ID" value="NZ_BMTB01000006.1"/>
</dbReference>
<sequence>MSRATVELPAAARAFLTSPHTAAFTTLRPDGTPHVTPVRFTFDADTGLVRVTTRAGARKARNVAAGGPAARIALCQADGFRWVTLEGRATVTDDPARLAEAVRRYTDRYGGAPPAPLDLVVIEITVNRFLSLNLNRWSLGDVEH</sequence>
<dbReference type="Gene3D" id="2.30.110.10">
    <property type="entry name" value="Electron Transport, Fmn-binding Protein, Chain A"/>
    <property type="match status" value="1"/>
</dbReference>
<dbReference type="AlphaFoldDB" id="A0A5J6I6N0"/>
<dbReference type="GeneID" id="91418477"/>
<dbReference type="Pfam" id="PF01243">
    <property type="entry name" value="PNPOx_N"/>
    <property type="match status" value="1"/>
</dbReference>
<dbReference type="PANTHER" id="PTHR35176">
    <property type="entry name" value="HEME OXYGENASE HI_0854-RELATED"/>
    <property type="match status" value="1"/>
</dbReference>
<dbReference type="SUPFAM" id="SSF50475">
    <property type="entry name" value="FMN-binding split barrel"/>
    <property type="match status" value="1"/>
</dbReference>
<dbReference type="InterPro" id="IPR019920">
    <property type="entry name" value="F420-binding_dom_put"/>
</dbReference>
<proteinExistence type="predicted"/>
<dbReference type="GO" id="GO:0005829">
    <property type="term" value="C:cytosol"/>
    <property type="evidence" value="ECO:0007669"/>
    <property type="project" value="TreeGrafter"/>
</dbReference>
<name>A0A5J6I6N0_STRC4</name>
<accession>A0A5J6I6N0</accession>
<evidence type="ECO:0000313" key="3">
    <source>
        <dbReference type="EMBL" id="QEV26313.1"/>
    </source>
</evidence>
<dbReference type="GO" id="GO:0016627">
    <property type="term" value="F:oxidoreductase activity, acting on the CH-CH group of donors"/>
    <property type="evidence" value="ECO:0007669"/>
    <property type="project" value="TreeGrafter"/>
</dbReference>
<evidence type="ECO:0000313" key="4">
    <source>
        <dbReference type="Proteomes" id="UP000326598"/>
    </source>
</evidence>
<keyword evidence="1" id="KW-0560">Oxidoreductase</keyword>
<dbReference type="PANTHER" id="PTHR35176:SF1">
    <property type="entry name" value="F420H(2)-DEPENDENT BILIVERDIN REDUCTASE"/>
    <property type="match status" value="1"/>
</dbReference>
<dbReference type="KEGG" id="scoe:CP976_20645"/>
<dbReference type="EMBL" id="CP023694">
    <property type="protein sequence ID" value="QEV26313.1"/>
    <property type="molecule type" value="Genomic_DNA"/>
</dbReference>
<dbReference type="NCBIfam" id="TIGR03618">
    <property type="entry name" value="Rv1155_F420"/>
    <property type="match status" value="1"/>
</dbReference>
<feature type="domain" description="Pyridoxamine 5'-phosphate oxidase N-terminal" evidence="2">
    <location>
        <begin position="9"/>
        <end position="129"/>
    </location>
</feature>